<dbReference type="SUPFAM" id="SSF48371">
    <property type="entry name" value="ARM repeat"/>
    <property type="match status" value="1"/>
</dbReference>
<feature type="domain" description="Importin N-terminal" evidence="5">
    <location>
        <begin position="38"/>
        <end position="108"/>
    </location>
</feature>
<dbReference type="PANTHER" id="PTHR10997">
    <property type="entry name" value="IMPORTIN-7, 8, 11"/>
    <property type="match status" value="1"/>
</dbReference>
<comment type="similarity">
    <text evidence="2">Belongs to the importin beta family.</text>
</comment>
<protein>
    <recommendedName>
        <fullName evidence="5">Importin N-terminal domain-containing protein</fullName>
    </recommendedName>
</protein>
<dbReference type="GO" id="GO:0005829">
    <property type="term" value="C:cytosol"/>
    <property type="evidence" value="ECO:0007669"/>
    <property type="project" value="TreeGrafter"/>
</dbReference>
<reference evidence="6" key="1">
    <citation type="submission" date="2022-06" db="EMBL/GenBank/DDBJ databases">
        <title>Genome Sequence of Candolleomyces eurysporus.</title>
        <authorList>
            <person name="Buettner E."/>
        </authorList>
    </citation>
    <scope>NUCLEOTIDE SEQUENCE</scope>
    <source>
        <strain evidence="6">VTCC 930004</strain>
    </source>
</reference>
<dbReference type="EMBL" id="JANBPK010000847">
    <property type="protein sequence ID" value="KAJ2930226.1"/>
    <property type="molecule type" value="Genomic_DNA"/>
</dbReference>
<dbReference type="Pfam" id="PF25758">
    <property type="entry name" value="TPR_IPO11"/>
    <property type="match status" value="1"/>
</dbReference>
<evidence type="ECO:0000256" key="2">
    <source>
        <dbReference type="ARBA" id="ARBA00007991"/>
    </source>
</evidence>
<dbReference type="InterPro" id="IPR058669">
    <property type="entry name" value="TPR_IPO7/11-like"/>
</dbReference>
<dbReference type="InterPro" id="IPR016024">
    <property type="entry name" value="ARM-type_fold"/>
</dbReference>
<evidence type="ECO:0000259" key="5">
    <source>
        <dbReference type="PROSITE" id="PS50166"/>
    </source>
</evidence>
<evidence type="ECO:0000256" key="1">
    <source>
        <dbReference type="ARBA" id="ARBA00004123"/>
    </source>
</evidence>
<sequence>MNSRPIAAGVQVETVSPAELYEVITGACSQDQARVQASGKRLKEMLEMFGTYSGLHEIASQRNYPLPIRLQAIIQFKLTALNHWKSRKLLSDAQRIEIRNRCLGMLDETDDSIAQFNTVITAKISRHDFPSNWPNLITDLMTVIDNNLQKRYVQNSSDPRDALMLRRSLQLVNAILKELASIKMMNGVKVMANLSNQFAEFVTPLLLATFEQVALQPTLDLPAILQKEALYCAIGRCAVRLKDRLPFAEWLEKTLAVEALSQDPKFPIIKRRIAWLIGKWVSEQCSSPNNPRIWEILVHLLKDRSDGTDTVVRLTAANAVKDCVDTLEFSAEVFAPFLLDTITELVRLMDEADTSESKRRIATTLSAVLEQTKDMVTPFMGIIAEPVPQLWTAAGEDWLLKGTMLTTVTKLVEAVKDRSSALESITVPLIQESLSPGVMINLDEDGLILWLAAIRNAPSGGNRNGPQSLLAIYPRALYLLATNLDLLGKITGILESYFFLDAPALLQNYSKDIFQAFTEGLKSQAVMVNMKDMVVALQFMVQLAPSNLWGEPMHTSGLFAHLLLTLNDGESSPILLTEIIFLFSRIVMADAQMFLQLMSATAPAVNQPETNLWEGLLDQWWGKFDNMSEPRHRKLTAMGTATLVATGRPEVLKRLSGEIFNLWLDVFGEIKETRLLHEEDPTNLELVSPTNLRRHWELDEAPRDYYQDSEGTPEFDRRKALYDRDPIRVVQLNEYVRAHLGQAEAVVGPNFQVYLKDADPTVLEQIQAELKS</sequence>
<comment type="caution">
    <text evidence="6">The sequence shown here is derived from an EMBL/GenBank/DDBJ whole genome shotgun (WGS) entry which is preliminary data.</text>
</comment>
<dbReference type="AlphaFoldDB" id="A0A9W8J897"/>
<accession>A0A9W8J897</accession>
<evidence type="ECO:0000256" key="3">
    <source>
        <dbReference type="ARBA" id="ARBA00022448"/>
    </source>
</evidence>
<dbReference type="PANTHER" id="PTHR10997:SF7">
    <property type="entry name" value="IMPORTIN-11"/>
    <property type="match status" value="1"/>
</dbReference>
<dbReference type="PROSITE" id="PS50166">
    <property type="entry name" value="IMPORTIN_B_NT"/>
    <property type="match status" value="1"/>
</dbReference>
<evidence type="ECO:0000256" key="4">
    <source>
        <dbReference type="ARBA" id="ARBA00023242"/>
    </source>
</evidence>
<comment type="subcellular location">
    <subcellularLocation>
        <location evidence="1">Nucleus</location>
    </subcellularLocation>
</comment>
<dbReference type="InterPro" id="IPR011989">
    <property type="entry name" value="ARM-like"/>
</dbReference>
<dbReference type="Proteomes" id="UP001140091">
    <property type="component" value="Unassembled WGS sequence"/>
</dbReference>
<dbReference type="InterPro" id="IPR001494">
    <property type="entry name" value="Importin-beta_N"/>
</dbReference>
<keyword evidence="7" id="KW-1185">Reference proteome</keyword>
<dbReference type="GO" id="GO:0006606">
    <property type="term" value="P:protein import into nucleus"/>
    <property type="evidence" value="ECO:0007669"/>
    <property type="project" value="TreeGrafter"/>
</dbReference>
<dbReference type="OrthoDB" id="361693at2759"/>
<feature type="non-terminal residue" evidence="6">
    <location>
        <position position="772"/>
    </location>
</feature>
<keyword evidence="4" id="KW-0539">Nucleus</keyword>
<keyword evidence="3" id="KW-0813">Transport</keyword>
<gene>
    <name evidence="6" type="ORF">H1R20_g6892</name>
</gene>
<dbReference type="GO" id="GO:0005635">
    <property type="term" value="C:nuclear envelope"/>
    <property type="evidence" value="ECO:0007669"/>
    <property type="project" value="TreeGrafter"/>
</dbReference>
<name>A0A9W8J897_9AGAR</name>
<evidence type="ECO:0000313" key="6">
    <source>
        <dbReference type="EMBL" id="KAJ2930226.1"/>
    </source>
</evidence>
<dbReference type="Pfam" id="PF03810">
    <property type="entry name" value="IBN_N"/>
    <property type="match status" value="1"/>
</dbReference>
<dbReference type="GO" id="GO:0031267">
    <property type="term" value="F:small GTPase binding"/>
    <property type="evidence" value="ECO:0007669"/>
    <property type="project" value="InterPro"/>
</dbReference>
<proteinExistence type="inferred from homology"/>
<organism evidence="6 7">
    <name type="scientific">Candolleomyces eurysporus</name>
    <dbReference type="NCBI Taxonomy" id="2828524"/>
    <lineage>
        <taxon>Eukaryota</taxon>
        <taxon>Fungi</taxon>
        <taxon>Dikarya</taxon>
        <taxon>Basidiomycota</taxon>
        <taxon>Agaricomycotina</taxon>
        <taxon>Agaricomycetes</taxon>
        <taxon>Agaricomycetidae</taxon>
        <taxon>Agaricales</taxon>
        <taxon>Agaricineae</taxon>
        <taxon>Psathyrellaceae</taxon>
        <taxon>Candolleomyces</taxon>
    </lineage>
</organism>
<dbReference type="Gene3D" id="1.25.10.10">
    <property type="entry name" value="Leucine-rich Repeat Variant"/>
    <property type="match status" value="2"/>
</dbReference>
<evidence type="ECO:0000313" key="7">
    <source>
        <dbReference type="Proteomes" id="UP001140091"/>
    </source>
</evidence>